<comment type="caution">
    <text evidence="7">The sequence shown here is derived from an EMBL/GenBank/DDBJ whole genome shotgun (WGS) entry which is preliminary data.</text>
</comment>
<evidence type="ECO:0000256" key="3">
    <source>
        <dbReference type="ARBA" id="ARBA00022741"/>
    </source>
</evidence>
<keyword evidence="4" id="KW-0067">ATP-binding</keyword>
<evidence type="ECO:0000256" key="4">
    <source>
        <dbReference type="ARBA" id="ARBA00022840"/>
    </source>
</evidence>
<dbReference type="eggNOG" id="KOG0244">
    <property type="taxonomic scope" value="Eukaryota"/>
</dbReference>
<proteinExistence type="predicted"/>
<evidence type="ECO:0000313" key="8">
    <source>
        <dbReference type="Proteomes" id="UP000266841"/>
    </source>
</evidence>
<gene>
    <name evidence="7" type="ORF">THAOC_37176</name>
</gene>
<dbReference type="GO" id="GO:0007018">
    <property type="term" value="P:microtubule-based movement"/>
    <property type="evidence" value="ECO:0007669"/>
    <property type="project" value="InterPro"/>
</dbReference>
<accession>K0R6N7</accession>
<feature type="region of interest" description="Disordered" evidence="6">
    <location>
        <begin position="380"/>
        <end position="400"/>
    </location>
</feature>
<keyword evidence="2" id="KW-0963">Cytoplasm</keyword>
<dbReference type="AlphaFoldDB" id="K0R6N7"/>
<protein>
    <submittedName>
        <fullName evidence="7">Uncharacterized protein</fullName>
    </submittedName>
</protein>
<name>K0R6N7_THAOC</name>
<dbReference type="GO" id="GO:0005737">
    <property type="term" value="C:cytoplasm"/>
    <property type="evidence" value="ECO:0007669"/>
    <property type="project" value="UniProtKB-SubCell"/>
</dbReference>
<dbReference type="GO" id="GO:0051231">
    <property type="term" value="P:spindle elongation"/>
    <property type="evidence" value="ECO:0007669"/>
    <property type="project" value="TreeGrafter"/>
</dbReference>
<keyword evidence="8" id="KW-1185">Reference proteome</keyword>
<evidence type="ECO:0000256" key="1">
    <source>
        <dbReference type="ARBA" id="ARBA00004496"/>
    </source>
</evidence>
<feature type="region of interest" description="Disordered" evidence="6">
    <location>
        <begin position="207"/>
        <end position="237"/>
    </location>
</feature>
<feature type="compositionally biased region" description="Low complexity" evidence="6">
    <location>
        <begin position="283"/>
        <end position="292"/>
    </location>
</feature>
<dbReference type="Pfam" id="PF25764">
    <property type="entry name" value="KIF21A_4th"/>
    <property type="match status" value="1"/>
</dbReference>
<dbReference type="GO" id="GO:0005524">
    <property type="term" value="F:ATP binding"/>
    <property type="evidence" value="ECO:0007669"/>
    <property type="project" value="UniProtKB-KW"/>
</dbReference>
<feature type="region of interest" description="Disordered" evidence="6">
    <location>
        <begin position="125"/>
        <end position="153"/>
    </location>
</feature>
<reference evidence="7 8" key="1">
    <citation type="journal article" date="2012" name="Genome Biol.">
        <title>Genome and low-iron response of an oceanic diatom adapted to chronic iron limitation.</title>
        <authorList>
            <person name="Lommer M."/>
            <person name="Specht M."/>
            <person name="Roy A.S."/>
            <person name="Kraemer L."/>
            <person name="Andreson R."/>
            <person name="Gutowska M.A."/>
            <person name="Wolf J."/>
            <person name="Bergner S.V."/>
            <person name="Schilhabel M.B."/>
            <person name="Klostermeier U.C."/>
            <person name="Beiko R.G."/>
            <person name="Rosenstiel P."/>
            <person name="Hippler M."/>
            <person name="Laroche J."/>
        </authorList>
    </citation>
    <scope>NUCLEOTIDE SEQUENCE [LARGE SCALE GENOMIC DNA]</scope>
    <source>
        <strain evidence="7 8">CCMP1005</strain>
    </source>
</reference>
<dbReference type="GO" id="GO:0007052">
    <property type="term" value="P:mitotic spindle organization"/>
    <property type="evidence" value="ECO:0007669"/>
    <property type="project" value="TreeGrafter"/>
</dbReference>
<comment type="subcellular location">
    <subcellularLocation>
        <location evidence="1">Cytoplasm</location>
    </subcellularLocation>
</comment>
<feature type="compositionally biased region" description="Pro residues" evidence="6">
    <location>
        <begin position="384"/>
        <end position="398"/>
    </location>
</feature>
<dbReference type="Proteomes" id="UP000266841">
    <property type="component" value="Unassembled WGS sequence"/>
</dbReference>
<feature type="compositionally biased region" description="Basic and acidic residues" evidence="6">
    <location>
        <begin position="259"/>
        <end position="276"/>
    </location>
</feature>
<evidence type="ECO:0000256" key="2">
    <source>
        <dbReference type="ARBA" id="ARBA00022490"/>
    </source>
</evidence>
<evidence type="ECO:0000313" key="7">
    <source>
        <dbReference type="EMBL" id="EJK44296.1"/>
    </source>
</evidence>
<dbReference type="GO" id="GO:0005875">
    <property type="term" value="C:microtubule associated complex"/>
    <property type="evidence" value="ECO:0007669"/>
    <property type="project" value="TreeGrafter"/>
</dbReference>
<dbReference type="EMBL" id="AGNL01049897">
    <property type="protein sequence ID" value="EJK44296.1"/>
    <property type="molecule type" value="Genomic_DNA"/>
</dbReference>
<dbReference type="OrthoDB" id="203176at2759"/>
<dbReference type="PANTHER" id="PTHR47969">
    <property type="entry name" value="CHROMOSOME-ASSOCIATED KINESIN KIF4A-RELATED"/>
    <property type="match status" value="1"/>
</dbReference>
<feature type="non-terminal residue" evidence="7">
    <location>
        <position position="1"/>
    </location>
</feature>
<keyword evidence="3" id="KW-0547">Nucleotide-binding</keyword>
<evidence type="ECO:0000256" key="5">
    <source>
        <dbReference type="ARBA" id="ARBA00023054"/>
    </source>
</evidence>
<feature type="region of interest" description="Disordered" evidence="6">
    <location>
        <begin position="250"/>
        <end position="302"/>
    </location>
</feature>
<dbReference type="GO" id="GO:0003777">
    <property type="term" value="F:microtubule motor activity"/>
    <property type="evidence" value="ECO:0007669"/>
    <property type="project" value="InterPro"/>
</dbReference>
<dbReference type="PANTHER" id="PTHR47969:SF15">
    <property type="entry name" value="CHROMOSOME-ASSOCIATED KINESIN KIF4A-RELATED"/>
    <property type="match status" value="1"/>
</dbReference>
<sequence>LRGELEGCRAELREARTEAAVARAVSGAVLSSGGNGDDLAPSDVVAAAAEAEEDGGDGTSERITSELSAVCATIEQKEAIVAAMARERACRDGLQQHFEASLRGLQQEVDGLTAERDALEARIAASAADHARAQQPSQRRKRGAAAASDPVARRLKEQVAQLERRISDLKSKAAQHRSAIKMKDEAERKCVRLMAEIADDKRRRADLQRKLKEASQERREERNAAKKDAARMMKDSSRLKIELQKMRSAASKQAAVLKRKIDQAAARERQRKELERKRRSAGRMRMASSSSAEPSGDVGEGRRAELREWIDRELEHGSIRTEIDEQRTQLDSAVGDRRRLLRGAGGTEEKPSAECAEELGQIERTITSLRTTVQDLESAAARAFPPPPSSSTAGPPPSSSSAFRFLQTDVFRGLSKADAKFVLGYLYDACAEGRRDLASLVDRQEVDVKLRVDSALVKEREGFDRELVRAKVRSVETAFDLYCATST</sequence>
<evidence type="ECO:0000256" key="6">
    <source>
        <dbReference type="SAM" id="MobiDB-lite"/>
    </source>
</evidence>
<organism evidence="7 8">
    <name type="scientific">Thalassiosira oceanica</name>
    <name type="common">Marine diatom</name>
    <dbReference type="NCBI Taxonomy" id="159749"/>
    <lineage>
        <taxon>Eukaryota</taxon>
        <taxon>Sar</taxon>
        <taxon>Stramenopiles</taxon>
        <taxon>Ochrophyta</taxon>
        <taxon>Bacillariophyta</taxon>
        <taxon>Coscinodiscophyceae</taxon>
        <taxon>Thalassiosirophycidae</taxon>
        <taxon>Thalassiosirales</taxon>
        <taxon>Thalassiosiraceae</taxon>
        <taxon>Thalassiosira</taxon>
    </lineage>
</organism>
<keyword evidence="5" id="KW-0175">Coiled coil</keyword>
<dbReference type="InterPro" id="IPR027640">
    <property type="entry name" value="Kinesin-like_fam"/>
</dbReference>